<keyword evidence="3" id="KW-1185">Reference proteome</keyword>
<gene>
    <name evidence="2" type="ORF">GALMADRAFT_729075</name>
</gene>
<dbReference type="HOGENOM" id="CLU_2015454_0_0_1"/>
<evidence type="ECO:0000313" key="2">
    <source>
        <dbReference type="EMBL" id="KDR73299.1"/>
    </source>
</evidence>
<organism evidence="2 3">
    <name type="scientific">Galerina marginata (strain CBS 339.88)</name>
    <dbReference type="NCBI Taxonomy" id="685588"/>
    <lineage>
        <taxon>Eukaryota</taxon>
        <taxon>Fungi</taxon>
        <taxon>Dikarya</taxon>
        <taxon>Basidiomycota</taxon>
        <taxon>Agaricomycotina</taxon>
        <taxon>Agaricomycetes</taxon>
        <taxon>Agaricomycetidae</taxon>
        <taxon>Agaricales</taxon>
        <taxon>Agaricineae</taxon>
        <taxon>Strophariaceae</taxon>
        <taxon>Galerina</taxon>
    </lineage>
</organism>
<protein>
    <submittedName>
        <fullName evidence="2">Uncharacterized protein</fullName>
    </submittedName>
</protein>
<evidence type="ECO:0000313" key="3">
    <source>
        <dbReference type="Proteomes" id="UP000027222"/>
    </source>
</evidence>
<accession>A0A067T031</accession>
<evidence type="ECO:0000256" key="1">
    <source>
        <dbReference type="SAM" id="MobiDB-lite"/>
    </source>
</evidence>
<feature type="region of interest" description="Disordered" evidence="1">
    <location>
        <begin position="72"/>
        <end position="94"/>
    </location>
</feature>
<proteinExistence type="predicted"/>
<feature type="non-terminal residue" evidence="2">
    <location>
        <position position="1"/>
    </location>
</feature>
<dbReference type="Proteomes" id="UP000027222">
    <property type="component" value="Unassembled WGS sequence"/>
</dbReference>
<sequence length="123" mass="13528">MFAFMKKSGHVQDLNLDGSHTSIQSVVVGSILPPTPLPLQPCPSSVRCPISPIRHSRNDAQHRSECPYLPMRDVGRKLSSTNRKDIDEGGKNHARYVAKTTPTVQLTIAAPINTTRVREETTA</sequence>
<feature type="compositionally biased region" description="Basic and acidic residues" evidence="1">
    <location>
        <begin position="82"/>
        <end position="91"/>
    </location>
</feature>
<name>A0A067T031_GALM3</name>
<reference evidence="3" key="1">
    <citation type="journal article" date="2014" name="Proc. Natl. Acad. Sci. U.S.A.">
        <title>Extensive sampling of basidiomycete genomes demonstrates inadequacy of the white-rot/brown-rot paradigm for wood decay fungi.</title>
        <authorList>
            <person name="Riley R."/>
            <person name="Salamov A.A."/>
            <person name="Brown D.W."/>
            <person name="Nagy L.G."/>
            <person name="Floudas D."/>
            <person name="Held B.W."/>
            <person name="Levasseur A."/>
            <person name="Lombard V."/>
            <person name="Morin E."/>
            <person name="Otillar R."/>
            <person name="Lindquist E.A."/>
            <person name="Sun H."/>
            <person name="LaButti K.M."/>
            <person name="Schmutz J."/>
            <person name="Jabbour D."/>
            <person name="Luo H."/>
            <person name="Baker S.E."/>
            <person name="Pisabarro A.G."/>
            <person name="Walton J.D."/>
            <person name="Blanchette R.A."/>
            <person name="Henrissat B."/>
            <person name="Martin F."/>
            <person name="Cullen D."/>
            <person name="Hibbett D.S."/>
            <person name="Grigoriev I.V."/>
        </authorList>
    </citation>
    <scope>NUCLEOTIDE SEQUENCE [LARGE SCALE GENOMIC DNA]</scope>
    <source>
        <strain evidence="3">CBS 339.88</strain>
    </source>
</reference>
<dbReference type="AlphaFoldDB" id="A0A067T031"/>
<dbReference type="EMBL" id="KL142386">
    <property type="protein sequence ID" value="KDR73299.1"/>
    <property type="molecule type" value="Genomic_DNA"/>
</dbReference>